<name>A0AAD6MK89_9ROSI</name>
<dbReference type="Proteomes" id="UP001164929">
    <property type="component" value="Chromosome 8"/>
</dbReference>
<sequence length="94" mass="10304">MSCGYSMAMLGLASGQLAVKQDRSARENHRSGDPGKVHSGIRSEVGQLFIEINAFCFLSKLSISYPSMLSTQREQGSNELTFSISNIQVMFLVL</sequence>
<evidence type="ECO:0000256" key="1">
    <source>
        <dbReference type="SAM" id="MobiDB-lite"/>
    </source>
</evidence>
<feature type="region of interest" description="Disordered" evidence="1">
    <location>
        <begin position="20"/>
        <end position="39"/>
    </location>
</feature>
<accession>A0AAD6MK89</accession>
<comment type="caution">
    <text evidence="2">The sequence shown here is derived from an EMBL/GenBank/DDBJ whole genome shotgun (WGS) entry which is preliminary data.</text>
</comment>
<protein>
    <submittedName>
        <fullName evidence="2">Uncharacterized protein</fullName>
    </submittedName>
</protein>
<evidence type="ECO:0000313" key="3">
    <source>
        <dbReference type="Proteomes" id="UP001164929"/>
    </source>
</evidence>
<evidence type="ECO:0000313" key="2">
    <source>
        <dbReference type="EMBL" id="KAJ6987116.1"/>
    </source>
</evidence>
<reference evidence="2" key="1">
    <citation type="journal article" date="2023" name="Mol. Ecol. Resour.">
        <title>Chromosome-level genome assembly of a triploid poplar Populus alba 'Berolinensis'.</title>
        <authorList>
            <person name="Chen S."/>
            <person name="Yu Y."/>
            <person name="Wang X."/>
            <person name="Wang S."/>
            <person name="Zhang T."/>
            <person name="Zhou Y."/>
            <person name="He R."/>
            <person name="Meng N."/>
            <person name="Wang Y."/>
            <person name="Liu W."/>
            <person name="Liu Z."/>
            <person name="Liu J."/>
            <person name="Guo Q."/>
            <person name="Huang H."/>
            <person name="Sederoff R.R."/>
            <person name="Wang G."/>
            <person name="Qu G."/>
            <person name="Chen S."/>
        </authorList>
    </citation>
    <scope>NUCLEOTIDE SEQUENCE</scope>
    <source>
        <strain evidence="2">SC-2020</strain>
    </source>
</reference>
<dbReference type="EMBL" id="JAQIZT010000008">
    <property type="protein sequence ID" value="KAJ6987116.1"/>
    <property type="molecule type" value="Genomic_DNA"/>
</dbReference>
<organism evidence="2 3">
    <name type="scientific">Populus alba x Populus x berolinensis</name>
    <dbReference type="NCBI Taxonomy" id="444605"/>
    <lineage>
        <taxon>Eukaryota</taxon>
        <taxon>Viridiplantae</taxon>
        <taxon>Streptophyta</taxon>
        <taxon>Embryophyta</taxon>
        <taxon>Tracheophyta</taxon>
        <taxon>Spermatophyta</taxon>
        <taxon>Magnoliopsida</taxon>
        <taxon>eudicotyledons</taxon>
        <taxon>Gunneridae</taxon>
        <taxon>Pentapetalae</taxon>
        <taxon>rosids</taxon>
        <taxon>fabids</taxon>
        <taxon>Malpighiales</taxon>
        <taxon>Salicaceae</taxon>
        <taxon>Saliceae</taxon>
        <taxon>Populus</taxon>
    </lineage>
</organism>
<gene>
    <name evidence="2" type="ORF">NC653_020364</name>
</gene>
<dbReference type="AlphaFoldDB" id="A0AAD6MK89"/>
<proteinExistence type="predicted"/>
<feature type="compositionally biased region" description="Basic and acidic residues" evidence="1">
    <location>
        <begin position="20"/>
        <end position="36"/>
    </location>
</feature>
<keyword evidence="3" id="KW-1185">Reference proteome</keyword>